<proteinExistence type="predicted"/>
<dbReference type="VEuPathDB" id="FungiDB:EYZ11_005205"/>
<dbReference type="OrthoDB" id="2015447at2759"/>
<dbReference type="AlphaFoldDB" id="A0A5M9N430"/>
<evidence type="ECO:0000313" key="1">
    <source>
        <dbReference type="EMBL" id="KAA8652480.1"/>
    </source>
</evidence>
<protein>
    <submittedName>
        <fullName evidence="1">Uncharacterized protein</fullName>
    </submittedName>
</protein>
<dbReference type="GeneID" id="54324086"/>
<reference evidence="1 2" key="1">
    <citation type="submission" date="2019-08" db="EMBL/GenBank/DDBJ databases">
        <title>The genome sequence of a newly discovered highly antifungal drug resistant Aspergillus species, Aspergillus tanneri NIH 1004.</title>
        <authorList>
            <person name="Mounaud S."/>
            <person name="Singh I."/>
            <person name="Joardar V."/>
            <person name="Pakala S."/>
            <person name="Pakala S."/>
            <person name="Venepally P."/>
            <person name="Chung J.K."/>
            <person name="Losada L."/>
            <person name="Nierman W.C."/>
        </authorList>
    </citation>
    <scope>NUCLEOTIDE SEQUENCE [LARGE SCALE GENOMIC DNA]</scope>
    <source>
        <strain evidence="1 2">NIH1004</strain>
    </source>
</reference>
<gene>
    <name evidence="1" type="ORF">ATNIH1004_001384</name>
</gene>
<dbReference type="VEuPathDB" id="FungiDB:EYZ11_005228"/>
<name>A0A5M9N430_9EURO</name>
<dbReference type="EMBL" id="QUQM01000002">
    <property type="protein sequence ID" value="KAA8652480.1"/>
    <property type="molecule type" value="Genomic_DNA"/>
</dbReference>
<dbReference type="RefSeq" id="XP_033431841.1">
    <property type="nucleotide sequence ID" value="XM_033566084.1"/>
</dbReference>
<sequence>MPENAALLAAGVFFVQEAHGSLQFEFIAACPVRSHMESQSSSLVTAFTYSAALVELFTTCRASSDQNGIRLSLANDLRFSNHSVVSDKQGAHSQGRAVEEAIHSIETPLRALSRSGESPDLETIYQMTEPAPYLCTAKANNNIGFYSSYEMSSQFAIVELGLVTSVPPSIFYNMLLQRFKPVLDKLNSQNPLASELPVNPFRYLTDLDPEPMFLVHAVAFAGHHVKSTSSQNHRYAALQRLHESLKLKPSPPLETGGRILWGPMVSSKLAVALKGGPRPLGWDAITSLVSMEDCVFPYTYFEAILSNHNGQDWDNFGLCVCPVNLVKIVMQLARLSAEKRKSSSMRYITFNIAVVWELGQALESWHHVSPARVFHWQPGNSIRMRSVHHAMVIVDHVVACCDESMVSRQALLPLFFAGCKLSDQSMHEKILNFCFDGNERTRYHMFNTTIPLQEDVWAEQETKGFENV</sequence>
<organism evidence="1 2">
    <name type="scientific">Aspergillus tanneri</name>
    <dbReference type="NCBI Taxonomy" id="1220188"/>
    <lineage>
        <taxon>Eukaryota</taxon>
        <taxon>Fungi</taxon>
        <taxon>Dikarya</taxon>
        <taxon>Ascomycota</taxon>
        <taxon>Pezizomycotina</taxon>
        <taxon>Eurotiomycetes</taxon>
        <taxon>Eurotiomycetidae</taxon>
        <taxon>Eurotiales</taxon>
        <taxon>Aspergillaceae</taxon>
        <taxon>Aspergillus</taxon>
        <taxon>Aspergillus subgen. Circumdati</taxon>
    </lineage>
</organism>
<accession>A0A5M9N430</accession>
<comment type="caution">
    <text evidence="1">The sequence shown here is derived from an EMBL/GenBank/DDBJ whole genome shotgun (WGS) entry which is preliminary data.</text>
</comment>
<dbReference type="Proteomes" id="UP000324241">
    <property type="component" value="Unassembled WGS sequence"/>
</dbReference>
<evidence type="ECO:0000313" key="2">
    <source>
        <dbReference type="Proteomes" id="UP000324241"/>
    </source>
</evidence>